<accession>A0A232EF74</accession>
<dbReference type="EMBL" id="NNAY01005116">
    <property type="protein sequence ID" value="OXU16978.1"/>
    <property type="molecule type" value="Genomic_DNA"/>
</dbReference>
<name>A0A232EF74_9HYME</name>
<gene>
    <name evidence="1" type="ORF">TSAR_014641</name>
</gene>
<comment type="caution">
    <text evidence="1">The sequence shown here is derived from an EMBL/GenBank/DDBJ whole genome shotgun (WGS) entry which is preliminary data.</text>
</comment>
<dbReference type="AlphaFoldDB" id="A0A232EF74"/>
<evidence type="ECO:0000313" key="1">
    <source>
        <dbReference type="EMBL" id="OXU16978.1"/>
    </source>
</evidence>
<keyword evidence="2" id="KW-1185">Reference proteome</keyword>
<protein>
    <submittedName>
        <fullName evidence="1">Uncharacterized protein</fullName>
    </submittedName>
</protein>
<sequence>MARKILEENAAIITPPLMHLSPKEFISAVRVVSDGCVSRAREPPPSRQDAHMYDLCMLEVYEKFAGEWFKEAARRNVIHLAWSRKNAKLDEDVADALIFDNRLCSVPYGDPVFFSTSSARRK</sequence>
<reference evidence="1 2" key="1">
    <citation type="journal article" date="2017" name="Curr. Biol.">
        <title>The Evolution of Venom by Co-option of Single-Copy Genes.</title>
        <authorList>
            <person name="Martinson E.O."/>
            <person name="Mrinalini"/>
            <person name="Kelkar Y.D."/>
            <person name="Chang C.H."/>
            <person name="Werren J.H."/>
        </authorList>
    </citation>
    <scope>NUCLEOTIDE SEQUENCE [LARGE SCALE GENOMIC DNA]</scope>
    <source>
        <strain evidence="1 2">Alberta</strain>
        <tissue evidence="1">Whole body</tissue>
    </source>
</reference>
<proteinExistence type="predicted"/>
<organism evidence="1 2">
    <name type="scientific">Trichomalopsis sarcophagae</name>
    <dbReference type="NCBI Taxonomy" id="543379"/>
    <lineage>
        <taxon>Eukaryota</taxon>
        <taxon>Metazoa</taxon>
        <taxon>Ecdysozoa</taxon>
        <taxon>Arthropoda</taxon>
        <taxon>Hexapoda</taxon>
        <taxon>Insecta</taxon>
        <taxon>Pterygota</taxon>
        <taxon>Neoptera</taxon>
        <taxon>Endopterygota</taxon>
        <taxon>Hymenoptera</taxon>
        <taxon>Apocrita</taxon>
        <taxon>Proctotrupomorpha</taxon>
        <taxon>Chalcidoidea</taxon>
        <taxon>Pteromalidae</taxon>
        <taxon>Pteromalinae</taxon>
        <taxon>Trichomalopsis</taxon>
    </lineage>
</organism>
<evidence type="ECO:0000313" key="2">
    <source>
        <dbReference type="Proteomes" id="UP000215335"/>
    </source>
</evidence>
<dbReference type="Proteomes" id="UP000215335">
    <property type="component" value="Unassembled WGS sequence"/>
</dbReference>